<dbReference type="GO" id="GO:0140078">
    <property type="term" value="F:class I DNA-(apurinic or apyrimidinic site) endonuclease activity"/>
    <property type="evidence" value="ECO:0007669"/>
    <property type="project" value="UniProtKB-EC"/>
</dbReference>
<dbReference type="SUPFAM" id="SSF89550">
    <property type="entry name" value="PHP domain-like"/>
    <property type="match status" value="1"/>
</dbReference>
<protein>
    <recommendedName>
        <fullName evidence="5">DNA polymerase beta</fullName>
        <ecNumber evidence="3">2.7.7.7</ecNumber>
        <ecNumber evidence="4">4.2.99.18</ecNumber>
    </recommendedName>
    <alternativeName>
        <fullName evidence="16">5'-deoxyribose-phosphate lyase</fullName>
    </alternativeName>
    <alternativeName>
        <fullName evidence="17">AP lyase</fullName>
    </alternativeName>
</protein>
<dbReference type="InterPro" id="IPR003583">
    <property type="entry name" value="Hlx-hairpin-Hlx_DNA-bd_motif"/>
</dbReference>
<feature type="domain" description="DNA-directed DNA polymerase X" evidence="24">
    <location>
        <begin position="3"/>
        <end position="317"/>
    </location>
</feature>
<evidence type="ECO:0000256" key="19">
    <source>
        <dbReference type="ARBA" id="ARBA00044678"/>
    </source>
</evidence>
<evidence type="ECO:0000256" key="20">
    <source>
        <dbReference type="ARBA" id="ARBA00045548"/>
    </source>
</evidence>
<evidence type="ECO:0000256" key="16">
    <source>
        <dbReference type="ARBA" id="ARBA00035717"/>
    </source>
</evidence>
<name>A0A831RW55_9GAMM</name>
<dbReference type="InterPro" id="IPR010996">
    <property type="entry name" value="HHH_MUS81"/>
</dbReference>
<comment type="catalytic activity">
    <reaction evidence="19">
        <text>a 5'-end 2'-deoxyribose-2'-deoxyribonucleotide-DNA = (2E,4S)-4-hydroxypenten-2-al-5-phosphate + a 5'-end 5'-phospho-2'-deoxyribonucleoside-DNA + H(+)</text>
        <dbReference type="Rhea" id="RHEA:76255"/>
        <dbReference type="Rhea" id="RHEA-COMP:13180"/>
        <dbReference type="Rhea" id="RHEA-COMP:18657"/>
        <dbReference type="ChEBI" id="CHEBI:15378"/>
        <dbReference type="ChEBI" id="CHEBI:136412"/>
        <dbReference type="ChEBI" id="CHEBI:195194"/>
        <dbReference type="ChEBI" id="CHEBI:195195"/>
    </reaction>
</comment>
<evidence type="ECO:0000313" key="25">
    <source>
        <dbReference type="EMBL" id="HEC06089.1"/>
    </source>
</evidence>
<dbReference type="InterPro" id="IPR022311">
    <property type="entry name" value="PolX-like"/>
</dbReference>
<dbReference type="GO" id="GO:0006281">
    <property type="term" value="P:DNA repair"/>
    <property type="evidence" value="ECO:0007669"/>
    <property type="project" value="UniProtKB-KW"/>
</dbReference>
<dbReference type="InterPro" id="IPR050243">
    <property type="entry name" value="PHP_phosphatase"/>
</dbReference>
<dbReference type="GO" id="GO:0004527">
    <property type="term" value="F:exonuclease activity"/>
    <property type="evidence" value="ECO:0007669"/>
    <property type="project" value="UniProtKB-KW"/>
</dbReference>
<dbReference type="InterPro" id="IPR047967">
    <property type="entry name" value="PolX_PHP"/>
</dbReference>
<dbReference type="GO" id="GO:0008270">
    <property type="term" value="F:zinc ion binding"/>
    <property type="evidence" value="ECO:0007669"/>
    <property type="project" value="TreeGrafter"/>
</dbReference>
<dbReference type="CDD" id="cd00141">
    <property type="entry name" value="NT_POLXc"/>
    <property type="match status" value="1"/>
</dbReference>
<evidence type="ECO:0000256" key="13">
    <source>
        <dbReference type="ARBA" id="ARBA00022932"/>
    </source>
</evidence>
<evidence type="ECO:0000256" key="18">
    <source>
        <dbReference type="ARBA" id="ARBA00044632"/>
    </source>
</evidence>
<dbReference type="PANTHER" id="PTHR36928">
    <property type="entry name" value="PHOSPHATASE YCDX-RELATED"/>
    <property type="match status" value="1"/>
</dbReference>
<comment type="subcellular location">
    <subcellularLocation>
        <location evidence="2">Cytoplasm</location>
    </subcellularLocation>
</comment>
<dbReference type="NCBIfam" id="NF006375">
    <property type="entry name" value="PRK08609.1"/>
    <property type="match status" value="1"/>
</dbReference>
<evidence type="ECO:0000256" key="8">
    <source>
        <dbReference type="ARBA" id="ARBA00022679"/>
    </source>
</evidence>
<dbReference type="SMART" id="SM00481">
    <property type="entry name" value="POLIIIAc"/>
    <property type="match status" value="1"/>
</dbReference>
<evidence type="ECO:0000256" key="2">
    <source>
        <dbReference type="ARBA" id="ARBA00004496"/>
    </source>
</evidence>
<keyword evidence="14" id="KW-0915">Sodium</keyword>
<evidence type="ECO:0000256" key="4">
    <source>
        <dbReference type="ARBA" id="ARBA00012720"/>
    </source>
</evidence>
<dbReference type="Pfam" id="PF02811">
    <property type="entry name" value="PHP"/>
    <property type="match status" value="1"/>
</dbReference>
<dbReference type="EMBL" id="DRLF01000165">
    <property type="protein sequence ID" value="HEC06089.1"/>
    <property type="molecule type" value="Genomic_DNA"/>
</dbReference>
<evidence type="ECO:0000256" key="10">
    <source>
        <dbReference type="ARBA" id="ARBA00022705"/>
    </source>
</evidence>
<dbReference type="Pfam" id="PF14716">
    <property type="entry name" value="HHH_8"/>
    <property type="match status" value="1"/>
</dbReference>
<feature type="domain" description="Helix-hairpin-helix DNA-binding motif class 1" evidence="22">
    <location>
        <begin position="129"/>
        <end position="148"/>
    </location>
</feature>
<evidence type="ECO:0000256" key="7">
    <source>
        <dbReference type="ARBA" id="ARBA00022634"/>
    </source>
</evidence>
<dbReference type="GO" id="GO:0042578">
    <property type="term" value="F:phosphoric ester hydrolase activity"/>
    <property type="evidence" value="ECO:0007669"/>
    <property type="project" value="TreeGrafter"/>
</dbReference>
<evidence type="ECO:0000259" key="23">
    <source>
        <dbReference type="SMART" id="SM00481"/>
    </source>
</evidence>
<dbReference type="CDD" id="cd07436">
    <property type="entry name" value="PHP_PolX"/>
    <property type="match status" value="1"/>
</dbReference>
<dbReference type="PIRSF" id="PIRSF005047">
    <property type="entry name" value="UCP005047_YshC"/>
    <property type="match status" value="1"/>
</dbReference>
<dbReference type="Gene3D" id="3.30.210.10">
    <property type="entry name" value="DNA polymerase, thumb domain"/>
    <property type="match status" value="1"/>
</dbReference>
<evidence type="ECO:0000256" key="9">
    <source>
        <dbReference type="ARBA" id="ARBA00022695"/>
    </source>
</evidence>
<keyword evidence="25" id="KW-0540">Nuclease</keyword>
<dbReference type="FunFam" id="3.20.20.140:FF:000047">
    <property type="entry name" value="PHP domain-containing protein"/>
    <property type="match status" value="1"/>
</dbReference>
<evidence type="ECO:0000256" key="14">
    <source>
        <dbReference type="ARBA" id="ARBA00023053"/>
    </source>
</evidence>
<comment type="function">
    <text evidence="20">Repair polymerase that plays a key role in base-excision repair. During this process, the damaged base is excised by specific DNA glycosylases, the DNA backbone is nicked at the abasic site by an apurinic/apyrimidic (AP) endonuclease, and POLB removes 5'-deoxyribose-phosphate from the preincised AP site acting as a 5'-deoxyribose-phosphate lyase (5'-dRP lyase); through its DNA polymerase activity, it adds one nucleotide to the 3' end of the arising single-nucleotide gap. Conducts 'gap-filling' DNA synthesis in a stepwise distributive fashion rather than in a processive fashion as for other DNA polymerases. It is also able to cleave sugar-phosphate bonds 3' to an intact AP site, acting as an AP lyase.</text>
</comment>
<keyword evidence="7" id="KW-0237">DNA synthesis</keyword>
<keyword evidence="25" id="KW-0378">Hydrolase</keyword>
<dbReference type="Gene3D" id="3.30.460.10">
    <property type="entry name" value="Beta Polymerase, domain 2"/>
    <property type="match status" value="1"/>
</dbReference>
<dbReference type="InterPro" id="IPR004013">
    <property type="entry name" value="PHP_dom"/>
</dbReference>
<dbReference type="Gene3D" id="1.10.150.110">
    <property type="entry name" value="DNA polymerase beta, N-terminal domain-like"/>
    <property type="match status" value="1"/>
</dbReference>
<dbReference type="InterPro" id="IPR029398">
    <property type="entry name" value="PolB_thumb"/>
</dbReference>
<dbReference type="Pfam" id="PF14791">
    <property type="entry name" value="DNA_pol_B_thumb"/>
    <property type="match status" value="1"/>
</dbReference>
<feature type="domain" description="Helix-hairpin-helix DNA-binding motif class 1" evidence="22">
    <location>
        <begin position="94"/>
        <end position="113"/>
    </location>
</feature>
<keyword evidence="15" id="KW-0234">DNA repair</keyword>
<dbReference type="AlphaFoldDB" id="A0A831RW55"/>
<dbReference type="Gene3D" id="3.20.20.140">
    <property type="entry name" value="Metal-dependent hydrolases"/>
    <property type="match status" value="1"/>
</dbReference>
<sequence length="573" mass="64056">MAVTNSEIAAIFSRIGDLLEIQGENPFRVRAYRNAARMVRGLSRSLAEMVEQGEVLEALPTIGKDLAAKIREIVATGSLRKLKQLETTVSPGLVDLLQVPGLGPKRLKILRDYLNIHDVGELEKAARQGLMHQLPGFGVKTEQNILRELSELQQRIRRYLWADVEEIAEQLLAYLRKQPGVKKVEMAGSYRRRRETVGDLDILVSASKSTKVMDAFGAFEAVERVISKGHTRSTVVLRTGLQVDLRVVPQVSFGAAWHYFTGSKAHNIAVRVMGVQRGLKVNEYGIFDKQGKRIAGRTEKEIYAQMGLQWMEPELREKRGELEAAATGRLPKLIVAADLRGDLHCHTTRSDGQDTLEAMALAARALGHDYLAITEHSQHLGIARGLDHDELLAHCDAIDELNDRLAGIRLLKGLEADILEDGSLDMPDHVLQRLDVCLGAIHFAFGLSEKKQTERVIRAMDNPHFNILAHPTARLIGKRPACRLDMEKVMDAALERGCFLELNSQPRRLDLDDIYCRMAKERGLKVAISTDAHSTGQLAYQRYGLAQARRGWLEKADVLNTRGLKALLKVLRR</sequence>
<dbReference type="PRINTS" id="PR00870">
    <property type="entry name" value="DNAPOLXBETA"/>
</dbReference>
<dbReference type="GO" id="GO:0003887">
    <property type="term" value="F:DNA-directed DNA polymerase activity"/>
    <property type="evidence" value="ECO:0007669"/>
    <property type="project" value="UniProtKB-KW"/>
</dbReference>
<dbReference type="GO" id="GO:0005829">
    <property type="term" value="C:cytosol"/>
    <property type="evidence" value="ECO:0007669"/>
    <property type="project" value="TreeGrafter"/>
</dbReference>
<comment type="catalytic activity">
    <reaction evidence="21">
        <text>DNA(n) + a 2'-deoxyribonucleoside 5'-triphosphate = DNA(n+1) + diphosphate</text>
        <dbReference type="Rhea" id="RHEA:22508"/>
        <dbReference type="Rhea" id="RHEA-COMP:17339"/>
        <dbReference type="Rhea" id="RHEA-COMP:17340"/>
        <dbReference type="ChEBI" id="CHEBI:33019"/>
        <dbReference type="ChEBI" id="CHEBI:61560"/>
        <dbReference type="ChEBI" id="CHEBI:173112"/>
        <dbReference type="EC" id="2.7.7.7"/>
    </reaction>
</comment>
<keyword evidence="6" id="KW-0488">Methylation</keyword>
<comment type="caution">
    <text evidence="25">The sequence shown here is derived from an EMBL/GenBank/DDBJ whole genome shotgun (WGS) entry which is preliminary data.</text>
</comment>
<keyword evidence="12" id="KW-0832">Ubl conjugation</keyword>
<dbReference type="Pfam" id="PF14792">
    <property type="entry name" value="DNA_pol_B_palm"/>
    <property type="match status" value="1"/>
</dbReference>
<organism evidence="25">
    <name type="scientific">Thiolapillus brandeum</name>
    <dbReference type="NCBI Taxonomy" id="1076588"/>
    <lineage>
        <taxon>Bacteria</taxon>
        <taxon>Pseudomonadati</taxon>
        <taxon>Pseudomonadota</taxon>
        <taxon>Gammaproteobacteria</taxon>
        <taxon>Chromatiales</taxon>
        <taxon>Sedimenticolaceae</taxon>
        <taxon>Thiolapillus</taxon>
    </lineage>
</organism>
<dbReference type="SMART" id="SM00483">
    <property type="entry name" value="POLXc"/>
    <property type="match status" value="1"/>
</dbReference>
<evidence type="ECO:0000256" key="1">
    <source>
        <dbReference type="ARBA" id="ARBA00001946"/>
    </source>
</evidence>
<evidence type="ECO:0000256" key="11">
    <source>
        <dbReference type="ARBA" id="ARBA00022763"/>
    </source>
</evidence>
<keyword evidence="10" id="KW-0235">DNA replication</keyword>
<proteinExistence type="predicted"/>
<evidence type="ECO:0000256" key="3">
    <source>
        <dbReference type="ARBA" id="ARBA00012417"/>
    </source>
</evidence>
<keyword evidence="13" id="KW-0239">DNA-directed DNA polymerase</keyword>
<keyword evidence="9" id="KW-0548">Nucleotidyltransferase</keyword>
<dbReference type="InterPro" id="IPR003141">
    <property type="entry name" value="Pol/His_phosphatase_N"/>
</dbReference>
<evidence type="ECO:0000259" key="22">
    <source>
        <dbReference type="SMART" id="SM00278"/>
    </source>
</evidence>
<feature type="domain" description="Helix-hairpin-helix DNA-binding motif class 1" evidence="22">
    <location>
        <begin position="54"/>
        <end position="73"/>
    </location>
</feature>
<comment type="catalytic activity">
    <reaction evidence="18">
        <text>2'-deoxyribonucleotide-(2'-deoxyribose 5'-phosphate)-2'-deoxyribonucleotide-DNA = a 3'-end 2'-deoxyribonucleotide-(2,3-dehydro-2,3-deoxyribose 5'-phosphate)-DNA + a 5'-end 5'-phospho-2'-deoxyribonucleoside-DNA + H(+)</text>
        <dbReference type="Rhea" id="RHEA:66592"/>
        <dbReference type="Rhea" id="RHEA-COMP:13180"/>
        <dbReference type="Rhea" id="RHEA-COMP:16897"/>
        <dbReference type="Rhea" id="RHEA-COMP:17067"/>
        <dbReference type="ChEBI" id="CHEBI:15378"/>
        <dbReference type="ChEBI" id="CHEBI:136412"/>
        <dbReference type="ChEBI" id="CHEBI:157695"/>
        <dbReference type="ChEBI" id="CHEBI:167181"/>
        <dbReference type="EC" id="4.2.99.18"/>
    </reaction>
</comment>
<comment type="cofactor">
    <cofactor evidence="1">
        <name>Mg(2+)</name>
        <dbReference type="ChEBI" id="CHEBI:18420"/>
    </cofactor>
</comment>
<dbReference type="InterPro" id="IPR002054">
    <property type="entry name" value="DNA-dir_DNA_pol_X"/>
</dbReference>
<dbReference type="InterPro" id="IPR037160">
    <property type="entry name" value="DNA_Pol_thumb_sf"/>
</dbReference>
<evidence type="ECO:0000256" key="15">
    <source>
        <dbReference type="ARBA" id="ARBA00023204"/>
    </source>
</evidence>
<dbReference type="GO" id="GO:0003677">
    <property type="term" value="F:DNA binding"/>
    <property type="evidence" value="ECO:0007669"/>
    <property type="project" value="InterPro"/>
</dbReference>
<dbReference type="InterPro" id="IPR043519">
    <property type="entry name" value="NT_sf"/>
</dbReference>
<keyword evidence="25" id="KW-0269">Exonuclease</keyword>
<dbReference type="InterPro" id="IPR016195">
    <property type="entry name" value="Pol/histidinol_Pase-like"/>
</dbReference>
<evidence type="ECO:0000256" key="17">
    <source>
        <dbReference type="ARBA" id="ARBA00035726"/>
    </source>
</evidence>
<dbReference type="EC" id="4.2.99.18" evidence="4"/>
<evidence type="ECO:0000256" key="12">
    <source>
        <dbReference type="ARBA" id="ARBA00022843"/>
    </source>
</evidence>
<reference evidence="25" key="1">
    <citation type="journal article" date="2020" name="mSystems">
        <title>Genome- and Community-Level Interaction Insights into Carbon Utilization and Element Cycling Functions of Hydrothermarchaeota in Hydrothermal Sediment.</title>
        <authorList>
            <person name="Zhou Z."/>
            <person name="Liu Y."/>
            <person name="Xu W."/>
            <person name="Pan J."/>
            <person name="Luo Z.H."/>
            <person name="Li M."/>
        </authorList>
    </citation>
    <scope>NUCLEOTIDE SEQUENCE [LARGE SCALE GENOMIC DNA]</scope>
    <source>
        <strain evidence="25">HyVt-458</strain>
    </source>
</reference>
<dbReference type="Pfam" id="PF14520">
    <property type="entry name" value="HHH_5"/>
    <property type="match status" value="1"/>
</dbReference>
<dbReference type="SMART" id="SM00278">
    <property type="entry name" value="HhH1"/>
    <property type="match status" value="3"/>
</dbReference>
<keyword evidence="8" id="KW-0808">Transferase</keyword>
<dbReference type="PANTHER" id="PTHR36928:SF1">
    <property type="entry name" value="PHOSPHATASE YCDX-RELATED"/>
    <property type="match status" value="1"/>
</dbReference>
<evidence type="ECO:0000256" key="21">
    <source>
        <dbReference type="ARBA" id="ARBA00049244"/>
    </source>
</evidence>
<evidence type="ECO:0000256" key="6">
    <source>
        <dbReference type="ARBA" id="ARBA00022481"/>
    </source>
</evidence>
<gene>
    <name evidence="25" type="primary">polX</name>
    <name evidence="25" type="ORF">ENJ12_04525</name>
</gene>
<evidence type="ECO:0000256" key="5">
    <source>
        <dbReference type="ARBA" id="ARBA00020020"/>
    </source>
</evidence>
<dbReference type="SUPFAM" id="SSF81301">
    <property type="entry name" value="Nucleotidyltransferase"/>
    <property type="match status" value="1"/>
</dbReference>
<dbReference type="InterPro" id="IPR002008">
    <property type="entry name" value="DNA_pol_X_beta-like"/>
</dbReference>
<dbReference type="InterPro" id="IPR027421">
    <property type="entry name" value="DNA_pol_lamdba_lyase_dom_sf"/>
</dbReference>
<dbReference type="SUPFAM" id="SSF47802">
    <property type="entry name" value="DNA polymerase beta, N-terminal domain-like"/>
    <property type="match status" value="1"/>
</dbReference>
<accession>A0A831RW55</accession>
<dbReference type="EC" id="2.7.7.7" evidence="3"/>
<evidence type="ECO:0000259" key="24">
    <source>
        <dbReference type="SMART" id="SM00483"/>
    </source>
</evidence>
<dbReference type="InterPro" id="IPR028207">
    <property type="entry name" value="DNA_pol_B_palm_palm"/>
</dbReference>
<dbReference type="Proteomes" id="UP000886339">
    <property type="component" value="Unassembled WGS sequence"/>
</dbReference>
<feature type="domain" description="Polymerase/histidinol phosphatase N-terminal" evidence="23">
    <location>
        <begin position="341"/>
        <end position="420"/>
    </location>
</feature>
<keyword evidence="11" id="KW-0227">DNA damage</keyword>
<dbReference type="Gene3D" id="1.10.150.20">
    <property type="entry name" value="5' to 3' exonuclease, C-terminal subdomain"/>
    <property type="match status" value="1"/>
</dbReference>